<gene>
    <name evidence="12" type="ORF">ABG768_004109</name>
</gene>
<accession>A0AAW1ZXQ6</accession>
<proteinExistence type="predicted"/>
<dbReference type="PANTHER" id="PTHR14955">
    <property type="entry name" value="RETINOIC ACID INDUCED 1/TRANSCRIPTION FACTOR 20"/>
    <property type="match status" value="1"/>
</dbReference>
<keyword evidence="3" id="KW-0597">Phosphoprotein</keyword>
<keyword evidence="13" id="KW-1185">Reference proteome</keyword>
<keyword evidence="6" id="KW-0862">Zinc</keyword>
<dbReference type="GO" id="GO:0005634">
    <property type="term" value="C:nucleus"/>
    <property type="evidence" value="ECO:0007669"/>
    <property type="project" value="UniProtKB-SubCell"/>
</dbReference>
<dbReference type="EMBL" id="JAWDJR010000012">
    <property type="protein sequence ID" value="KAK9964991.1"/>
    <property type="molecule type" value="Genomic_DNA"/>
</dbReference>
<evidence type="ECO:0000256" key="4">
    <source>
        <dbReference type="ARBA" id="ARBA00022723"/>
    </source>
</evidence>
<dbReference type="InterPro" id="IPR052440">
    <property type="entry name" value="Trans_Reg/Chrom_Remod"/>
</dbReference>
<protein>
    <recommendedName>
        <fullName evidence="11">PHD-type domain-containing protein</fullName>
    </recommendedName>
</protein>
<evidence type="ECO:0000256" key="6">
    <source>
        <dbReference type="ARBA" id="ARBA00022833"/>
    </source>
</evidence>
<feature type="compositionally biased region" description="Polar residues" evidence="10">
    <location>
        <begin position="639"/>
        <end position="648"/>
    </location>
</feature>
<dbReference type="EMBL" id="JAWDJR010000012">
    <property type="protein sequence ID" value="KAK9964990.1"/>
    <property type="molecule type" value="Genomic_DNA"/>
</dbReference>
<sequence length="787" mass="86297">MEEPPSNSDGLQPQDLSSACGLPNIFDLTRNGEECLLKANPIDALRVVQTPGWFVNPGTSNGTILPENDSDLLPLPTDQIQPDDAFSNTAVMLSYLSRSHVFSEHSPVYGVPSAFLRAYDPGKLAADAGDAPLSVDLDQHCLQQVSVPVGLTACEPFGFMTPAQVVENVAAFCYLQQPPDMENLALETLKSLQADPSECRFPISVDELQNGAANALWNVGPFEGGFPEDNGTDAEGLCPNANPELVFLISRSEEPVVLTNEHGAASFAMPLNQDVISPLDSESPSAEQIENVCTVPQTASSPSGEVDDAKQEEESDAKTELSCNNPTESTQVNDASDMDAFKTSDGLSSLTTEKTFERKKLPPRARRGTRMVAIVQNIQPTRYKPNRARVIKSQARKSKKNKSSTSLERMQDVAEEKTALHLQKEETEIRRSRRHKATQSTSSSAKTLDAFLKSTKKKSSERKRNCHSLPMPRKQVTAHKRPTSAKKSHAGKRKRKKHKVGRTSFFSPQEPEIKLKCLDCKEEKKEVRDDTFRPYVRVHLKDFPTCTVVNYPENKRGKRSASAGFVSGVLPATPGLQYGRVCADGTRSDVLVCCLCGGSSNAMDLGDLHGPYYPEGYKSASKVVSNPEEEDNSDSNSSFRGGSWTNSFRRLAESPDSRWTEPSSSPTAKRPRTDSTTDWFSPPVVPLDASEHWLHADCAIWSAGVFLVRGKLYGLEKAVRLAKASGCSTCQKRGATLGCVFKGCPNKYHYTCAVQSGCVLNEDNFSMKCRRHKNKSIKGSSYGQINR</sequence>
<feature type="compositionally biased region" description="Basic and acidic residues" evidence="10">
    <location>
        <begin position="409"/>
        <end position="430"/>
    </location>
</feature>
<feature type="compositionally biased region" description="Polar residues" evidence="10">
    <location>
        <begin position="321"/>
        <end position="333"/>
    </location>
</feature>
<evidence type="ECO:0000313" key="12">
    <source>
        <dbReference type="EMBL" id="KAK9964990.1"/>
    </source>
</evidence>
<feature type="compositionally biased region" description="Low complexity" evidence="10">
    <location>
        <begin position="438"/>
        <end position="447"/>
    </location>
</feature>
<dbReference type="GO" id="GO:0008270">
    <property type="term" value="F:zinc ion binding"/>
    <property type="evidence" value="ECO:0007669"/>
    <property type="project" value="UniProtKB-KW"/>
</dbReference>
<evidence type="ECO:0000259" key="11">
    <source>
        <dbReference type="PROSITE" id="PS51805"/>
    </source>
</evidence>
<dbReference type="Proteomes" id="UP001479290">
    <property type="component" value="Unassembled WGS sequence"/>
</dbReference>
<feature type="region of interest" description="Disordered" evidence="10">
    <location>
        <begin position="619"/>
        <end position="681"/>
    </location>
</feature>
<feature type="compositionally biased region" description="Basic residues" evidence="10">
    <location>
        <begin position="476"/>
        <end position="501"/>
    </location>
</feature>
<name>A0AAW1ZXQ6_CULAL</name>
<dbReference type="InterPro" id="IPR034732">
    <property type="entry name" value="EPHD"/>
</dbReference>
<dbReference type="GO" id="GO:0006357">
    <property type="term" value="P:regulation of transcription by RNA polymerase II"/>
    <property type="evidence" value="ECO:0007669"/>
    <property type="project" value="TreeGrafter"/>
</dbReference>
<keyword evidence="5" id="KW-0863">Zinc-finger</keyword>
<dbReference type="PANTHER" id="PTHR14955:SF8">
    <property type="entry name" value="SI:CH211-165G14.1-RELATED"/>
    <property type="match status" value="1"/>
</dbReference>
<feature type="region of interest" description="Disordered" evidence="10">
    <location>
        <begin position="295"/>
        <end position="333"/>
    </location>
</feature>
<evidence type="ECO:0000256" key="2">
    <source>
        <dbReference type="ARBA" id="ARBA00022499"/>
    </source>
</evidence>
<evidence type="ECO:0000256" key="8">
    <source>
        <dbReference type="ARBA" id="ARBA00023159"/>
    </source>
</evidence>
<evidence type="ECO:0000313" key="13">
    <source>
        <dbReference type="Proteomes" id="UP001479290"/>
    </source>
</evidence>
<dbReference type="SMART" id="SM00249">
    <property type="entry name" value="PHD"/>
    <property type="match status" value="1"/>
</dbReference>
<feature type="compositionally biased region" description="Basic and acidic residues" evidence="10">
    <location>
        <begin position="650"/>
        <end position="659"/>
    </location>
</feature>
<evidence type="ECO:0000256" key="1">
    <source>
        <dbReference type="ARBA" id="ARBA00004123"/>
    </source>
</evidence>
<organism evidence="12 13">
    <name type="scientific">Culter alburnus</name>
    <name type="common">Topmouth culter</name>
    <dbReference type="NCBI Taxonomy" id="194366"/>
    <lineage>
        <taxon>Eukaryota</taxon>
        <taxon>Metazoa</taxon>
        <taxon>Chordata</taxon>
        <taxon>Craniata</taxon>
        <taxon>Vertebrata</taxon>
        <taxon>Euteleostomi</taxon>
        <taxon>Actinopterygii</taxon>
        <taxon>Neopterygii</taxon>
        <taxon>Teleostei</taxon>
        <taxon>Ostariophysi</taxon>
        <taxon>Cypriniformes</taxon>
        <taxon>Xenocyprididae</taxon>
        <taxon>Xenocypridinae</taxon>
        <taxon>Culter</taxon>
    </lineage>
</organism>
<dbReference type="InterPro" id="IPR013083">
    <property type="entry name" value="Znf_RING/FYVE/PHD"/>
</dbReference>
<evidence type="ECO:0000256" key="10">
    <source>
        <dbReference type="SAM" id="MobiDB-lite"/>
    </source>
</evidence>
<keyword evidence="7" id="KW-0832">Ubl conjugation</keyword>
<evidence type="ECO:0000256" key="5">
    <source>
        <dbReference type="ARBA" id="ARBA00022771"/>
    </source>
</evidence>
<comment type="caution">
    <text evidence="12">The sequence shown here is derived from an EMBL/GenBank/DDBJ whole genome shotgun (WGS) entry which is preliminary data.</text>
</comment>
<feature type="region of interest" description="Disordered" evidence="10">
    <location>
        <begin position="391"/>
        <end position="502"/>
    </location>
</feature>
<feature type="domain" description="PHD-type" evidence="11">
    <location>
        <begin position="665"/>
        <end position="773"/>
    </location>
</feature>
<dbReference type="InterPro" id="IPR001965">
    <property type="entry name" value="Znf_PHD"/>
</dbReference>
<dbReference type="FunFam" id="3.30.40.10:FF:000116">
    <property type="entry name" value="Transcription factor 20 (AR1)"/>
    <property type="match status" value="1"/>
</dbReference>
<reference evidence="12 13" key="1">
    <citation type="submission" date="2024-05" db="EMBL/GenBank/DDBJ databases">
        <title>A high-quality chromosomal-level genome assembly of Topmouth culter (Culter alburnus).</title>
        <authorList>
            <person name="Zhao H."/>
        </authorList>
    </citation>
    <scope>NUCLEOTIDE SEQUENCE [LARGE SCALE GENOMIC DNA]</scope>
    <source>
        <strain evidence="12">CATC2023</strain>
        <tissue evidence="12">Muscle</tissue>
    </source>
</reference>
<keyword evidence="8" id="KW-0010">Activator</keyword>
<comment type="subcellular location">
    <subcellularLocation>
        <location evidence="1">Nucleus</location>
    </subcellularLocation>
</comment>
<dbReference type="Pfam" id="PF13771">
    <property type="entry name" value="zf-HC5HC2H"/>
    <property type="match status" value="1"/>
</dbReference>
<feature type="compositionally biased region" description="Basic residues" evidence="10">
    <location>
        <begin position="391"/>
        <end position="402"/>
    </location>
</feature>
<dbReference type="Gene3D" id="3.30.40.10">
    <property type="entry name" value="Zinc/RING finger domain, C3HC4 (zinc finger)"/>
    <property type="match status" value="1"/>
</dbReference>
<keyword evidence="2" id="KW-1017">Isopeptide bond</keyword>
<feature type="compositionally biased region" description="Basic residues" evidence="10">
    <location>
        <begin position="454"/>
        <end position="466"/>
    </location>
</feature>
<keyword evidence="9" id="KW-0539">Nucleus</keyword>
<dbReference type="AlphaFoldDB" id="A0AAW1ZXQ6"/>
<dbReference type="PROSITE" id="PS51805">
    <property type="entry name" value="EPHD"/>
    <property type="match status" value="1"/>
</dbReference>
<evidence type="ECO:0000256" key="7">
    <source>
        <dbReference type="ARBA" id="ARBA00022843"/>
    </source>
</evidence>
<evidence type="ECO:0000256" key="9">
    <source>
        <dbReference type="ARBA" id="ARBA00023242"/>
    </source>
</evidence>
<evidence type="ECO:0000256" key="3">
    <source>
        <dbReference type="ARBA" id="ARBA00022553"/>
    </source>
</evidence>
<keyword evidence="4" id="KW-0479">Metal-binding</keyword>